<feature type="transmembrane region" description="Helical" evidence="5">
    <location>
        <begin position="134"/>
        <end position="154"/>
    </location>
</feature>
<evidence type="ECO:0000256" key="3">
    <source>
        <dbReference type="ARBA" id="ARBA00022989"/>
    </source>
</evidence>
<keyword evidence="2 5" id="KW-0812">Transmembrane</keyword>
<comment type="caution">
    <text evidence="7">The sequence shown here is derived from an EMBL/GenBank/DDBJ whole genome shotgun (WGS) entry which is preliminary data.</text>
</comment>
<name>A0AAE0L9H7_9CHLO</name>
<keyword evidence="8" id="KW-1185">Reference proteome</keyword>
<keyword evidence="4 5" id="KW-0472">Membrane</keyword>
<reference evidence="7 8" key="1">
    <citation type="journal article" date="2015" name="Genome Biol. Evol.">
        <title>Comparative Genomics of a Bacterivorous Green Alga Reveals Evolutionary Causalities and Consequences of Phago-Mixotrophic Mode of Nutrition.</title>
        <authorList>
            <person name="Burns J.A."/>
            <person name="Paasch A."/>
            <person name="Narechania A."/>
            <person name="Kim E."/>
        </authorList>
    </citation>
    <scope>NUCLEOTIDE SEQUENCE [LARGE SCALE GENOMIC DNA]</scope>
    <source>
        <strain evidence="7 8">PLY_AMNH</strain>
    </source>
</reference>
<dbReference type="GO" id="GO:0016020">
    <property type="term" value="C:membrane"/>
    <property type="evidence" value="ECO:0007669"/>
    <property type="project" value="UniProtKB-SubCell"/>
</dbReference>
<keyword evidence="3 5" id="KW-1133">Transmembrane helix</keyword>
<dbReference type="PANTHER" id="PTHR23423">
    <property type="entry name" value="ORGANIC SOLUTE TRANSPORTER-RELATED"/>
    <property type="match status" value="1"/>
</dbReference>
<evidence type="ECO:0000256" key="2">
    <source>
        <dbReference type="ARBA" id="ARBA00022692"/>
    </source>
</evidence>
<proteinExistence type="predicted"/>
<gene>
    <name evidence="7" type="ORF">CYMTET_15253</name>
</gene>
<dbReference type="Proteomes" id="UP001190700">
    <property type="component" value="Unassembled WGS sequence"/>
</dbReference>
<dbReference type="EMBL" id="LGRX02006423">
    <property type="protein sequence ID" value="KAK3276694.1"/>
    <property type="molecule type" value="Genomic_DNA"/>
</dbReference>
<evidence type="ECO:0000256" key="4">
    <source>
        <dbReference type="ARBA" id="ARBA00023136"/>
    </source>
</evidence>
<dbReference type="Pfam" id="PF03619">
    <property type="entry name" value="Solute_trans_a"/>
    <property type="match status" value="1"/>
</dbReference>
<evidence type="ECO:0000256" key="5">
    <source>
        <dbReference type="SAM" id="Phobius"/>
    </source>
</evidence>
<dbReference type="SMART" id="SM01417">
    <property type="entry name" value="Solute_trans_a"/>
    <property type="match status" value="1"/>
</dbReference>
<comment type="subcellular location">
    <subcellularLocation>
        <location evidence="1">Membrane</location>
        <topology evidence="1">Multi-pass membrane protein</topology>
    </subcellularLocation>
</comment>
<accession>A0AAE0L9H7</accession>
<feature type="transmembrane region" description="Helical" evidence="5">
    <location>
        <begin position="88"/>
        <end position="114"/>
    </location>
</feature>
<organism evidence="7 8">
    <name type="scientific">Cymbomonas tetramitiformis</name>
    <dbReference type="NCBI Taxonomy" id="36881"/>
    <lineage>
        <taxon>Eukaryota</taxon>
        <taxon>Viridiplantae</taxon>
        <taxon>Chlorophyta</taxon>
        <taxon>Pyramimonadophyceae</taxon>
        <taxon>Pyramimonadales</taxon>
        <taxon>Pyramimonadaceae</taxon>
        <taxon>Cymbomonas</taxon>
    </lineage>
</organism>
<keyword evidence="6" id="KW-0732">Signal</keyword>
<evidence type="ECO:0000313" key="8">
    <source>
        <dbReference type="Proteomes" id="UP001190700"/>
    </source>
</evidence>
<feature type="chain" id="PRO_5042250314" evidence="6">
    <location>
        <begin position="17"/>
        <end position="205"/>
    </location>
</feature>
<dbReference type="AlphaFoldDB" id="A0AAE0L9H7"/>
<feature type="transmembrane region" description="Helical" evidence="5">
    <location>
        <begin position="166"/>
        <end position="188"/>
    </location>
</feature>
<dbReference type="InterPro" id="IPR005178">
    <property type="entry name" value="Ostalpha/TMEM184C"/>
</dbReference>
<evidence type="ECO:0000256" key="6">
    <source>
        <dbReference type="SAM" id="SignalP"/>
    </source>
</evidence>
<protein>
    <submittedName>
        <fullName evidence="7">Uncharacterized protein</fullName>
    </submittedName>
</protein>
<evidence type="ECO:0000313" key="7">
    <source>
        <dbReference type="EMBL" id="KAK3276694.1"/>
    </source>
</evidence>
<feature type="signal peptide" evidence="6">
    <location>
        <begin position="1"/>
        <end position="16"/>
    </location>
</feature>
<sequence length="205" mass="22810">MLCFCWMLIELMGGQNKLVAELDSEGEKAFWNVPPCGCFITCCIRPGTFSATTLTTIQALVAQYIVIQPIIVFVEAMDISTNTERDSIVLLAAQVVRVLSTLMCMQGLLVLYFALRDHLHEYNTTGKFIIIKGMLALTQLQETLLFIFISAGVIDSEGYSKTAWAGLWNCLIMSIEMVPLFMYAAYVYPASELPDSANERAPLIL</sequence>
<evidence type="ECO:0000256" key="1">
    <source>
        <dbReference type="ARBA" id="ARBA00004141"/>
    </source>
</evidence>